<name>A0AAW1HRU9_POPJA</name>
<sequence>MFCFFCTCLKKAKGDESKQTDDRDLDLSDLQRPRSEVSRTYSESSVYSLKSTTSVKSAKSMKSVKSMYSAKSYNSNSDFHSICSEDSFQSIPPIKANK</sequence>
<dbReference type="Proteomes" id="UP001458880">
    <property type="component" value="Unassembled WGS sequence"/>
</dbReference>
<evidence type="ECO:0000313" key="2">
    <source>
        <dbReference type="EMBL" id="KAK9679191.1"/>
    </source>
</evidence>
<reference evidence="2 3" key="1">
    <citation type="journal article" date="2024" name="BMC Genomics">
        <title>De novo assembly and annotation of Popillia japonica's genome with initial clues to its potential as an invasive pest.</title>
        <authorList>
            <person name="Cucini C."/>
            <person name="Boschi S."/>
            <person name="Funari R."/>
            <person name="Cardaioli E."/>
            <person name="Iannotti N."/>
            <person name="Marturano G."/>
            <person name="Paoli F."/>
            <person name="Bruttini M."/>
            <person name="Carapelli A."/>
            <person name="Frati F."/>
            <person name="Nardi F."/>
        </authorList>
    </citation>
    <scope>NUCLEOTIDE SEQUENCE [LARGE SCALE GENOMIC DNA]</scope>
    <source>
        <strain evidence="2">DMR45628</strain>
    </source>
</reference>
<dbReference type="EMBL" id="JASPKY010001070">
    <property type="protein sequence ID" value="KAK9679191.1"/>
    <property type="molecule type" value="Genomic_DNA"/>
</dbReference>
<organism evidence="2 3">
    <name type="scientific">Popillia japonica</name>
    <name type="common">Japanese beetle</name>
    <dbReference type="NCBI Taxonomy" id="7064"/>
    <lineage>
        <taxon>Eukaryota</taxon>
        <taxon>Metazoa</taxon>
        <taxon>Ecdysozoa</taxon>
        <taxon>Arthropoda</taxon>
        <taxon>Hexapoda</taxon>
        <taxon>Insecta</taxon>
        <taxon>Pterygota</taxon>
        <taxon>Neoptera</taxon>
        <taxon>Endopterygota</taxon>
        <taxon>Coleoptera</taxon>
        <taxon>Polyphaga</taxon>
        <taxon>Scarabaeiformia</taxon>
        <taxon>Scarabaeidae</taxon>
        <taxon>Rutelinae</taxon>
        <taxon>Popillia</taxon>
    </lineage>
</organism>
<gene>
    <name evidence="2" type="ORF">QE152_g40218</name>
</gene>
<protein>
    <submittedName>
        <fullName evidence="2">Uncharacterized protein</fullName>
    </submittedName>
</protein>
<accession>A0AAW1HRU9</accession>
<dbReference type="AlphaFoldDB" id="A0AAW1HRU9"/>
<comment type="caution">
    <text evidence="2">The sequence shown here is derived from an EMBL/GenBank/DDBJ whole genome shotgun (WGS) entry which is preliminary data.</text>
</comment>
<evidence type="ECO:0000313" key="3">
    <source>
        <dbReference type="Proteomes" id="UP001458880"/>
    </source>
</evidence>
<evidence type="ECO:0000256" key="1">
    <source>
        <dbReference type="SAM" id="MobiDB-lite"/>
    </source>
</evidence>
<feature type="region of interest" description="Disordered" evidence="1">
    <location>
        <begin position="15"/>
        <end position="37"/>
    </location>
</feature>
<keyword evidence="3" id="KW-1185">Reference proteome</keyword>
<proteinExistence type="predicted"/>